<evidence type="ECO:0000313" key="2">
    <source>
        <dbReference type="EMBL" id="OKH14086.1"/>
    </source>
</evidence>
<name>A0A1U7GZU8_9CYAN</name>
<protein>
    <submittedName>
        <fullName evidence="2">Uncharacterized protein</fullName>
    </submittedName>
</protein>
<sequence length="95" mass="10545">MFGVDCAIALTPIRKAIACIVLGYPSAITFFDFALANNEVTTIAVCSIMLIIPDEPVTIAGKDGDDAQRYLEKQVNRVLEKLEEIENQKEIEEEQ</sequence>
<comment type="caution">
    <text evidence="2">The sequence shown here is derived from an EMBL/GenBank/DDBJ whole genome shotgun (WGS) entry which is preliminary data.</text>
</comment>
<organism evidence="2 3">
    <name type="scientific">Fischerella major NIES-592</name>
    <dbReference type="NCBI Taxonomy" id="210994"/>
    <lineage>
        <taxon>Bacteria</taxon>
        <taxon>Bacillati</taxon>
        <taxon>Cyanobacteriota</taxon>
        <taxon>Cyanophyceae</taxon>
        <taxon>Nostocales</taxon>
        <taxon>Hapalosiphonaceae</taxon>
        <taxon>Fischerella</taxon>
    </lineage>
</organism>
<dbReference type="RefSeq" id="WP_073555889.1">
    <property type="nucleotide sequence ID" value="NZ_MRCA01000005.1"/>
</dbReference>
<keyword evidence="1" id="KW-0175">Coiled coil</keyword>
<feature type="coiled-coil region" evidence="1">
    <location>
        <begin position="68"/>
        <end position="95"/>
    </location>
</feature>
<evidence type="ECO:0000313" key="3">
    <source>
        <dbReference type="Proteomes" id="UP000186391"/>
    </source>
</evidence>
<reference evidence="2 3" key="1">
    <citation type="submission" date="2016-11" db="EMBL/GenBank/DDBJ databases">
        <title>Draft Genome Sequences of Nine Cyanobacterial Strains from Diverse Habitats.</title>
        <authorList>
            <person name="Zhu T."/>
            <person name="Hou S."/>
            <person name="Lu X."/>
            <person name="Hess W.R."/>
        </authorList>
    </citation>
    <scope>NUCLEOTIDE SEQUENCE [LARGE SCALE GENOMIC DNA]</scope>
    <source>
        <strain evidence="2 3">NIES-592</strain>
    </source>
</reference>
<accession>A0A1U7GZU8</accession>
<dbReference type="EMBL" id="MRCA01000005">
    <property type="protein sequence ID" value="OKH14086.1"/>
    <property type="molecule type" value="Genomic_DNA"/>
</dbReference>
<dbReference type="AlphaFoldDB" id="A0A1U7GZU8"/>
<dbReference type="OrthoDB" id="489997at2"/>
<keyword evidence="3" id="KW-1185">Reference proteome</keyword>
<dbReference type="Proteomes" id="UP000186391">
    <property type="component" value="Unassembled WGS sequence"/>
</dbReference>
<proteinExistence type="predicted"/>
<gene>
    <name evidence="2" type="ORF">NIES592_12300</name>
</gene>
<evidence type="ECO:0000256" key="1">
    <source>
        <dbReference type="SAM" id="Coils"/>
    </source>
</evidence>